<evidence type="ECO:0000256" key="1">
    <source>
        <dbReference type="ARBA" id="ARBA00004496"/>
    </source>
</evidence>
<dbReference type="InterPro" id="IPR009001">
    <property type="entry name" value="Transl_elong_EF1A/Init_IF2_C"/>
</dbReference>
<dbReference type="SUPFAM" id="SSF50447">
    <property type="entry name" value="Translation proteins"/>
    <property type="match status" value="1"/>
</dbReference>
<keyword evidence="4" id="KW-0547">Nucleotide-binding</keyword>
<dbReference type="CDD" id="cd04093">
    <property type="entry name" value="HBS1_C_III"/>
    <property type="match status" value="1"/>
</dbReference>
<dbReference type="GO" id="GO:0003924">
    <property type="term" value="F:GTPase activity"/>
    <property type="evidence" value="ECO:0007669"/>
    <property type="project" value="InterPro"/>
</dbReference>
<evidence type="ECO:0000256" key="3">
    <source>
        <dbReference type="ARBA" id="ARBA00022490"/>
    </source>
</evidence>
<dbReference type="Gene3D" id="2.40.30.10">
    <property type="entry name" value="Translation factors"/>
    <property type="match status" value="2"/>
</dbReference>
<reference evidence="12" key="2">
    <citation type="submission" date="2023-11" db="UniProtKB">
        <authorList>
            <consortium name="WormBaseParasite"/>
        </authorList>
    </citation>
    <scope>IDENTIFICATION</scope>
</reference>
<evidence type="ECO:0000259" key="10">
    <source>
        <dbReference type="PROSITE" id="PS51722"/>
    </source>
</evidence>
<evidence type="ECO:0000256" key="7">
    <source>
        <dbReference type="ARBA" id="ARBA00023134"/>
    </source>
</evidence>
<comment type="subcellular location">
    <subcellularLocation>
        <location evidence="1">Cytoplasm</location>
    </subcellularLocation>
</comment>
<dbReference type="GO" id="GO:0005525">
    <property type="term" value="F:GTP binding"/>
    <property type="evidence" value="ECO:0007669"/>
    <property type="project" value="UniProtKB-KW"/>
</dbReference>
<dbReference type="Proteomes" id="UP000050795">
    <property type="component" value="Unassembled WGS sequence"/>
</dbReference>
<keyword evidence="6" id="KW-0648">Protein biosynthesis</keyword>
<dbReference type="GO" id="GO:0006412">
    <property type="term" value="P:translation"/>
    <property type="evidence" value="ECO:0007669"/>
    <property type="project" value="UniProtKB-KW"/>
</dbReference>
<dbReference type="SUPFAM" id="SSF50465">
    <property type="entry name" value="EF-Tu/eEF-1alpha/eIF2-gamma C-terminal domain"/>
    <property type="match status" value="1"/>
</dbReference>
<dbReference type="InterPro" id="IPR050100">
    <property type="entry name" value="TRAFAC_GTPase_members"/>
</dbReference>
<evidence type="ECO:0000256" key="6">
    <source>
        <dbReference type="ARBA" id="ARBA00022917"/>
    </source>
</evidence>
<evidence type="ECO:0000256" key="5">
    <source>
        <dbReference type="ARBA" id="ARBA00022801"/>
    </source>
</evidence>
<evidence type="ECO:0000256" key="4">
    <source>
        <dbReference type="ARBA" id="ARBA00022741"/>
    </source>
</evidence>
<proteinExistence type="inferred from homology"/>
<feature type="region of interest" description="Disordered" evidence="9">
    <location>
        <begin position="361"/>
        <end position="381"/>
    </location>
</feature>
<dbReference type="Pfam" id="PF22594">
    <property type="entry name" value="GTP-eEF1A_C"/>
    <property type="match status" value="1"/>
</dbReference>
<dbReference type="PROSITE" id="PS51722">
    <property type="entry name" value="G_TR_2"/>
    <property type="match status" value="1"/>
</dbReference>
<accession>A0AA85J7E6</accession>
<evidence type="ECO:0000256" key="9">
    <source>
        <dbReference type="SAM" id="MobiDB-lite"/>
    </source>
</evidence>
<dbReference type="InterPro" id="IPR054696">
    <property type="entry name" value="GTP-eEF1A_C"/>
</dbReference>
<dbReference type="PANTHER" id="PTHR23115">
    <property type="entry name" value="TRANSLATION FACTOR"/>
    <property type="match status" value="1"/>
</dbReference>
<feature type="domain" description="Tr-type G" evidence="10">
    <location>
        <begin position="400"/>
        <end position="630"/>
    </location>
</feature>
<sequence length="870" mass="95019">MSRHRNIRALCDDDVDTYDEVLASSVDDDYTVSPNTTERYIYNPNRGFKQDIPIFPVTNNEPLSFTAEDFPVNEAGKILPDSPGDVSGRISSQQTFDFSNHNNVESKNLKNSKQTVDDVFGHSDLFDSNIFKPAKLAVQNELMNSLIFDNKSKSEELDFDLLDLLTSKSSTKLQPFLQEPAKCKRNDHDAGMTPGYKSNYNHLLSQTSSLFATSSSILKSSDNMLHGLPVVESNTNESFAGCKTPSFLGLVMPTYRADKSNAFDDMLSKFSYVLVRTRSTIYDCLFPTNSVSGFVFDIPEPKTFNHQSSKSTNMKVDKPCISSKTAHGSCVTQVCPTDEDKSLDTLNLSLSQKLAISQSDGRPNVLRTPVSNAPATPSKPIDRHSLVSEYAKLHKGSGDKQIINLIVMGHVDAGKSTLMGNLLYLLGHVSGKQLAKYQWDAQKMGKASFAYAWILDQTSEERSRGVTMDIAQTSFETKSKRVALMDAPGHKDFVPQVIGGATQADAALLVINATRGEFETGIGTGGQTREHARLARLLGVSRLIVAVNKMDTVDWCQSRYDEIQSQVSGFLKSMNFSGVVFCPVSGLIGTNLVPQDITSCKNSSESSSKLFQWYSGPCLLDLIDSIPSPERTVNGPFRFVVSDIFKPAGSSIPAVVGRVVSGAVSAGVNLPTSRVICLPSDVRACVKSIRSLCNSRSGLTDTAEGDLGGKLLDQVVKFAFAGDQVALMLADIDPFQALIPGDLITDPDNPIPPATCILAKLLVFAIRQPITRGYPVIYYYNCTSVAANITKLKSMTHKENKVEKTVKKPRCLLGNCTADVVLTFERPICVETYEKCKALGRFMLRVGGESIAGGTVTMILPMTKNRLIDV</sequence>
<keyword evidence="11" id="KW-1185">Reference proteome</keyword>
<dbReference type="CDD" id="cd01883">
    <property type="entry name" value="EF1_alpha"/>
    <property type="match status" value="1"/>
</dbReference>
<comment type="similarity">
    <text evidence="2">Belongs to the TRAFAC class translation factor GTPase superfamily. Classic translation factor GTPase family. EF-Tu/EF-1A subfamily.</text>
</comment>
<protein>
    <recommendedName>
        <fullName evidence="10">Tr-type G domain-containing protein</fullName>
    </recommendedName>
</protein>
<dbReference type="GO" id="GO:0005737">
    <property type="term" value="C:cytoplasm"/>
    <property type="evidence" value="ECO:0007669"/>
    <property type="project" value="UniProtKB-SubCell"/>
</dbReference>
<evidence type="ECO:0000256" key="8">
    <source>
        <dbReference type="ARBA" id="ARBA00049117"/>
    </source>
</evidence>
<dbReference type="InterPro" id="IPR027417">
    <property type="entry name" value="P-loop_NTPase"/>
</dbReference>
<dbReference type="PRINTS" id="PR00315">
    <property type="entry name" value="ELONGATNFCT"/>
</dbReference>
<evidence type="ECO:0000313" key="12">
    <source>
        <dbReference type="WBParaSite" id="TREG1_13400.2"/>
    </source>
</evidence>
<keyword evidence="7" id="KW-0342">GTP-binding</keyword>
<comment type="catalytic activity">
    <reaction evidence="8">
        <text>GTP + H2O = GDP + phosphate + H(+)</text>
        <dbReference type="Rhea" id="RHEA:19669"/>
        <dbReference type="ChEBI" id="CHEBI:15377"/>
        <dbReference type="ChEBI" id="CHEBI:15378"/>
        <dbReference type="ChEBI" id="CHEBI:37565"/>
        <dbReference type="ChEBI" id="CHEBI:43474"/>
        <dbReference type="ChEBI" id="CHEBI:58189"/>
    </reaction>
    <physiologicalReaction direction="left-to-right" evidence="8">
        <dbReference type="Rhea" id="RHEA:19670"/>
    </physiologicalReaction>
</comment>
<name>A0AA85J7E6_TRIRE</name>
<dbReference type="SUPFAM" id="SSF52540">
    <property type="entry name" value="P-loop containing nucleoside triphosphate hydrolases"/>
    <property type="match status" value="1"/>
</dbReference>
<organism evidence="11 12">
    <name type="scientific">Trichobilharzia regenti</name>
    <name type="common">Nasal bird schistosome</name>
    <dbReference type="NCBI Taxonomy" id="157069"/>
    <lineage>
        <taxon>Eukaryota</taxon>
        <taxon>Metazoa</taxon>
        <taxon>Spiralia</taxon>
        <taxon>Lophotrochozoa</taxon>
        <taxon>Platyhelminthes</taxon>
        <taxon>Trematoda</taxon>
        <taxon>Digenea</taxon>
        <taxon>Strigeidida</taxon>
        <taxon>Schistosomatoidea</taxon>
        <taxon>Schistosomatidae</taxon>
        <taxon>Trichobilharzia</taxon>
    </lineage>
</organism>
<dbReference type="Gene3D" id="3.40.50.300">
    <property type="entry name" value="P-loop containing nucleotide triphosphate hydrolases"/>
    <property type="match status" value="1"/>
</dbReference>
<evidence type="ECO:0000256" key="2">
    <source>
        <dbReference type="ARBA" id="ARBA00007249"/>
    </source>
</evidence>
<reference evidence="11" key="1">
    <citation type="submission" date="2022-06" db="EMBL/GenBank/DDBJ databases">
        <authorList>
            <person name="Berger JAMES D."/>
            <person name="Berger JAMES D."/>
        </authorList>
    </citation>
    <scope>NUCLEOTIDE SEQUENCE [LARGE SCALE GENOMIC DNA]</scope>
</reference>
<dbReference type="WBParaSite" id="TREG1_13400.2">
    <property type="protein sequence ID" value="TREG1_13400.2"/>
    <property type="gene ID" value="TREG1_13400"/>
</dbReference>
<dbReference type="AlphaFoldDB" id="A0AA85J7E6"/>
<keyword evidence="3" id="KW-0963">Cytoplasm</keyword>
<dbReference type="InterPro" id="IPR009000">
    <property type="entry name" value="Transl_B-barrel_sf"/>
</dbReference>
<keyword evidence="5" id="KW-0378">Hydrolase</keyword>
<dbReference type="Pfam" id="PF00009">
    <property type="entry name" value="GTP_EFTU"/>
    <property type="match status" value="1"/>
</dbReference>
<evidence type="ECO:0000313" key="11">
    <source>
        <dbReference type="Proteomes" id="UP000050795"/>
    </source>
</evidence>
<dbReference type="FunFam" id="3.40.50.300:FF:000204">
    <property type="entry name" value="Translation elongation factor Tu"/>
    <property type="match status" value="1"/>
</dbReference>
<dbReference type="InterPro" id="IPR000795">
    <property type="entry name" value="T_Tr_GTP-bd_dom"/>
</dbReference>